<feature type="region of interest" description="Disordered" evidence="1">
    <location>
        <begin position="40"/>
        <end position="60"/>
    </location>
</feature>
<reference evidence="3" key="3">
    <citation type="submission" date="2015-04" db="UniProtKB">
        <authorList>
            <consortium name="EnsemblPlants"/>
        </authorList>
    </citation>
    <scope>IDENTIFICATION</scope>
    <source>
        <strain evidence="3">cv. Jemalong A17</strain>
    </source>
</reference>
<reference evidence="2 4" key="2">
    <citation type="journal article" date="2014" name="BMC Genomics">
        <title>An improved genome release (version Mt4.0) for the model legume Medicago truncatula.</title>
        <authorList>
            <person name="Tang H."/>
            <person name="Krishnakumar V."/>
            <person name="Bidwell S."/>
            <person name="Rosen B."/>
            <person name="Chan A."/>
            <person name="Zhou S."/>
            <person name="Gentzbittel L."/>
            <person name="Childs K.L."/>
            <person name="Yandell M."/>
            <person name="Gundlach H."/>
            <person name="Mayer K.F."/>
            <person name="Schwartz D.C."/>
            <person name="Town C.D."/>
        </authorList>
    </citation>
    <scope>GENOME REANNOTATION</scope>
    <source>
        <strain evidence="2">A17</strain>
        <strain evidence="3 4">cv. Jemalong A17</strain>
    </source>
</reference>
<evidence type="ECO:0000313" key="2">
    <source>
        <dbReference type="EMBL" id="KEH30674.1"/>
    </source>
</evidence>
<organism evidence="2 4">
    <name type="scientific">Medicago truncatula</name>
    <name type="common">Barrel medic</name>
    <name type="synonym">Medicago tribuloides</name>
    <dbReference type="NCBI Taxonomy" id="3880"/>
    <lineage>
        <taxon>Eukaryota</taxon>
        <taxon>Viridiplantae</taxon>
        <taxon>Streptophyta</taxon>
        <taxon>Embryophyta</taxon>
        <taxon>Tracheophyta</taxon>
        <taxon>Spermatophyta</taxon>
        <taxon>Magnoliopsida</taxon>
        <taxon>eudicotyledons</taxon>
        <taxon>Gunneridae</taxon>
        <taxon>Pentapetalae</taxon>
        <taxon>rosids</taxon>
        <taxon>fabids</taxon>
        <taxon>Fabales</taxon>
        <taxon>Fabaceae</taxon>
        <taxon>Papilionoideae</taxon>
        <taxon>50 kb inversion clade</taxon>
        <taxon>NPAAA clade</taxon>
        <taxon>Hologalegina</taxon>
        <taxon>IRL clade</taxon>
        <taxon>Trifolieae</taxon>
        <taxon>Medicago</taxon>
    </lineage>
</organism>
<dbReference type="EMBL" id="CM001220">
    <property type="protein sequence ID" value="KEH30674.1"/>
    <property type="molecule type" value="Genomic_DNA"/>
</dbReference>
<dbReference type="Proteomes" id="UP000002051">
    <property type="component" value="Chromosome 4"/>
</dbReference>
<gene>
    <name evidence="2" type="ordered locus">MTR_4g478150</name>
</gene>
<name>A0A072ULM2_MEDTR</name>
<dbReference type="AlphaFoldDB" id="A0A072ULM2"/>
<feature type="compositionally biased region" description="Basic and acidic residues" evidence="1">
    <location>
        <begin position="40"/>
        <end position="53"/>
    </location>
</feature>
<proteinExistence type="predicted"/>
<keyword evidence="4" id="KW-1185">Reference proteome</keyword>
<dbReference type="HOGENOM" id="CLU_1888843_0_0_1"/>
<reference evidence="2 4" key="1">
    <citation type="journal article" date="2011" name="Nature">
        <title>The Medicago genome provides insight into the evolution of rhizobial symbioses.</title>
        <authorList>
            <person name="Young N.D."/>
            <person name="Debelle F."/>
            <person name="Oldroyd G.E."/>
            <person name="Geurts R."/>
            <person name="Cannon S.B."/>
            <person name="Udvardi M.K."/>
            <person name="Benedito V.A."/>
            <person name="Mayer K.F."/>
            <person name="Gouzy J."/>
            <person name="Schoof H."/>
            <person name="Van de Peer Y."/>
            <person name="Proost S."/>
            <person name="Cook D.R."/>
            <person name="Meyers B.C."/>
            <person name="Spannagl M."/>
            <person name="Cheung F."/>
            <person name="De Mita S."/>
            <person name="Krishnakumar V."/>
            <person name="Gundlach H."/>
            <person name="Zhou S."/>
            <person name="Mudge J."/>
            <person name="Bharti A.K."/>
            <person name="Murray J.D."/>
            <person name="Naoumkina M.A."/>
            <person name="Rosen B."/>
            <person name="Silverstein K.A."/>
            <person name="Tang H."/>
            <person name="Rombauts S."/>
            <person name="Zhao P.X."/>
            <person name="Zhou P."/>
            <person name="Barbe V."/>
            <person name="Bardou P."/>
            <person name="Bechner M."/>
            <person name="Bellec A."/>
            <person name="Berger A."/>
            <person name="Berges H."/>
            <person name="Bidwell S."/>
            <person name="Bisseling T."/>
            <person name="Choisne N."/>
            <person name="Couloux A."/>
            <person name="Denny R."/>
            <person name="Deshpande S."/>
            <person name="Dai X."/>
            <person name="Doyle J.J."/>
            <person name="Dudez A.M."/>
            <person name="Farmer A.D."/>
            <person name="Fouteau S."/>
            <person name="Franken C."/>
            <person name="Gibelin C."/>
            <person name="Gish J."/>
            <person name="Goldstein S."/>
            <person name="Gonzalez A.J."/>
            <person name="Green P.J."/>
            <person name="Hallab A."/>
            <person name="Hartog M."/>
            <person name="Hua A."/>
            <person name="Humphray S.J."/>
            <person name="Jeong D.H."/>
            <person name="Jing Y."/>
            <person name="Jocker A."/>
            <person name="Kenton S.M."/>
            <person name="Kim D.J."/>
            <person name="Klee K."/>
            <person name="Lai H."/>
            <person name="Lang C."/>
            <person name="Lin S."/>
            <person name="Macmil S.L."/>
            <person name="Magdelenat G."/>
            <person name="Matthews L."/>
            <person name="McCorrison J."/>
            <person name="Monaghan E.L."/>
            <person name="Mun J.H."/>
            <person name="Najar F.Z."/>
            <person name="Nicholson C."/>
            <person name="Noirot C."/>
            <person name="O'Bleness M."/>
            <person name="Paule C.R."/>
            <person name="Poulain J."/>
            <person name="Prion F."/>
            <person name="Qin B."/>
            <person name="Qu C."/>
            <person name="Retzel E.F."/>
            <person name="Riddle C."/>
            <person name="Sallet E."/>
            <person name="Samain S."/>
            <person name="Samson N."/>
            <person name="Sanders I."/>
            <person name="Saurat O."/>
            <person name="Scarpelli C."/>
            <person name="Schiex T."/>
            <person name="Segurens B."/>
            <person name="Severin A.J."/>
            <person name="Sherrier D.J."/>
            <person name="Shi R."/>
            <person name="Sims S."/>
            <person name="Singer S.R."/>
            <person name="Sinharoy S."/>
            <person name="Sterck L."/>
            <person name="Viollet A."/>
            <person name="Wang B.B."/>
            <person name="Wang K."/>
            <person name="Wang M."/>
            <person name="Wang X."/>
            <person name="Warfsmann J."/>
            <person name="Weissenbach J."/>
            <person name="White D.D."/>
            <person name="White J.D."/>
            <person name="Wiley G.B."/>
            <person name="Wincker P."/>
            <person name="Xing Y."/>
            <person name="Yang L."/>
            <person name="Yao Z."/>
            <person name="Ying F."/>
            <person name="Zhai J."/>
            <person name="Zhou L."/>
            <person name="Zuber A."/>
            <person name="Denarie J."/>
            <person name="Dixon R.A."/>
            <person name="May G.D."/>
            <person name="Schwartz D.C."/>
            <person name="Rogers J."/>
            <person name="Quetier F."/>
            <person name="Town C.D."/>
            <person name="Roe B.A."/>
        </authorList>
    </citation>
    <scope>NUCLEOTIDE SEQUENCE [LARGE SCALE GENOMIC DNA]</scope>
    <source>
        <strain evidence="2">A17</strain>
        <strain evidence="3 4">cv. Jemalong A17</strain>
    </source>
</reference>
<evidence type="ECO:0000313" key="4">
    <source>
        <dbReference type="Proteomes" id="UP000002051"/>
    </source>
</evidence>
<protein>
    <submittedName>
        <fullName evidence="2 3">Uncharacterized protein</fullName>
    </submittedName>
</protein>
<accession>A0A072ULM2</accession>
<sequence>MSLTGTIGVGTSGAAAACAAVRSTQSQPIIIFVRIKEKNTNHKQKTKGEKRETNTPMFTQFGPNLTYSGGEIDLSNPLSMSSYKKDTKELQEISFDMFTKNNPNFYPFPNLTNEQDTQRFSLTKVFTMFPNPREL</sequence>
<dbReference type="EnsemblPlants" id="KEH30674">
    <property type="protein sequence ID" value="KEH30674"/>
    <property type="gene ID" value="MTR_4g478150"/>
</dbReference>
<evidence type="ECO:0000256" key="1">
    <source>
        <dbReference type="SAM" id="MobiDB-lite"/>
    </source>
</evidence>
<evidence type="ECO:0000313" key="3">
    <source>
        <dbReference type="EnsemblPlants" id="KEH30674"/>
    </source>
</evidence>